<sequence length="232" mass="24566">MAAAVSHFYPFTEGQFAERSAPATYLPVAGEYPHLQAMHWEAPDQGPWFTPRASEEARTSTSLPLTAGSEAAPASPIMAPPCSGEQLSPRPSSEAAAETQARQACYEFSRGDEDLEIMYELNSDMGITLRHPESDAVAMPPPPSGAGRRGLKRRAEEAPEGGLVDSSMSVPSGGSDWALTGLDMGQPPLFWQGGDGVSPCSDVSGGDAVQTLGLLGARLHKDARRQLQLTKS</sequence>
<gene>
    <name evidence="2" type="ORF">CRHIZ90672A_00009470</name>
</gene>
<evidence type="ECO:0000256" key="1">
    <source>
        <dbReference type="SAM" id="MobiDB-lite"/>
    </source>
</evidence>
<name>A0A9N9VPC1_9HYPO</name>
<keyword evidence="3" id="KW-1185">Reference proteome</keyword>
<dbReference type="OrthoDB" id="5150671at2759"/>
<organism evidence="2 3">
    <name type="scientific">Clonostachys rhizophaga</name>
    <dbReference type="NCBI Taxonomy" id="160324"/>
    <lineage>
        <taxon>Eukaryota</taxon>
        <taxon>Fungi</taxon>
        <taxon>Dikarya</taxon>
        <taxon>Ascomycota</taxon>
        <taxon>Pezizomycotina</taxon>
        <taxon>Sordariomycetes</taxon>
        <taxon>Hypocreomycetidae</taxon>
        <taxon>Hypocreales</taxon>
        <taxon>Bionectriaceae</taxon>
        <taxon>Clonostachys</taxon>
    </lineage>
</organism>
<dbReference type="Proteomes" id="UP000696573">
    <property type="component" value="Unassembled WGS sequence"/>
</dbReference>
<protein>
    <submittedName>
        <fullName evidence="2">Uncharacterized protein</fullName>
    </submittedName>
</protein>
<comment type="caution">
    <text evidence="2">The sequence shown here is derived from an EMBL/GenBank/DDBJ whole genome shotgun (WGS) entry which is preliminary data.</text>
</comment>
<proteinExistence type="predicted"/>
<dbReference type="EMBL" id="CABFNQ020000717">
    <property type="protein sequence ID" value="CAH0025950.1"/>
    <property type="molecule type" value="Genomic_DNA"/>
</dbReference>
<feature type="region of interest" description="Disordered" evidence="1">
    <location>
        <begin position="47"/>
        <end position="99"/>
    </location>
</feature>
<evidence type="ECO:0000313" key="2">
    <source>
        <dbReference type="EMBL" id="CAH0025950.1"/>
    </source>
</evidence>
<accession>A0A9N9VPC1</accession>
<feature type="region of interest" description="Disordered" evidence="1">
    <location>
        <begin position="133"/>
        <end position="181"/>
    </location>
</feature>
<dbReference type="AlphaFoldDB" id="A0A9N9VPC1"/>
<reference evidence="2" key="1">
    <citation type="submission" date="2021-10" db="EMBL/GenBank/DDBJ databases">
        <authorList>
            <person name="Piombo E."/>
        </authorList>
    </citation>
    <scope>NUCLEOTIDE SEQUENCE</scope>
</reference>
<evidence type="ECO:0000313" key="3">
    <source>
        <dbReference type="Proteomes" id="UP000696573"/>
    </source>
</evidence>